<dbReference type="NCBIfam" id="TIGR00254">
    <property type="entry name" value="GGDEF"/>
    <property type="match status" value="1"/>
</dbReference>
<dbReference type="InterPro" id="IPR035965">
    <property type="entry name" value="PAS-like_dom_sf"/>
</dbReference>
<evidence type="ECO:0000259" key="1">
    <source>
        <dbReference type="PROSITE" id="PS50113"/>
    </source>
</evidence>
<dbReference type="EMBL" id="MATO01000034">
    <property type="protein sequence ID" value="OCS90734.1"/>
    <property type="molecule type" value="Genomic_DNA"/>
</dbReference>
<name>A0A1C0YUD5_9BACL</name>
<feature type="domain" description="GGDEF" evidence="2">
    <location>
        <begin position="168"/>
        <end position="300"/>
    </location>
</feature>
<dbReference type="InterPro" id="IPR000160">
    <property type="entry name" value="GGDEF_dom"/>
</dbReference>
<dbReference type="InterPro" id="IPR001610">
    <property type="entry name" value="PAC"/>
</dbReference>
<proteinExistence type="predicted"/>
<dbReference type="CDD" id="cd01949">
    <property type="entry name" value="GGDEF"/>
    <property type="match status" value="1"/>
</dbReference>
<dbReference type="Gene3D" id="3.30.450.20">
    <property type="entry name" value="PAS domain"/>
    <property type="match status" value="1"/>
</dbReference>
<dbReference type="RefSeq" id="WP_066464091.1">
    <property type="nucleotide sequence ID" value="NZ_MATO01000034.1"/>
</dbReference>
<keyword evidence="4" id="KW-1185">Reference proteome</keyword>
<dbReference type="InterPro" id="IPR043128">
    <property type="entry name" value="Rev_trsase/Diguanyl_cyclase"/>
</dbReference>
<dbReference type="Pfam" id="PF13426">
    <property type="entry name" value="PAS_9"/>
    <property type="match status" value="1"/>
</dbReference>
<dbReference type="SMART" id="SM00267">
    <property type="entry name" value="GGDEF"/>
    <property type="match status" value="1"/>
</dbReference>
<dbReference type="InterPro" id="IPR000700">
    <property type="entry name" value="PAS-assoc_C"/>
</dbReference>
<dbReference type="PANTHER" id="PTHR44757">
    <property type="entry name" value="DIGUANYLATE CYCLASE DGCP"/>
    <property type="match status" value="1"/>
</dbReference>
<gene>
    <name evidence="3" type="ORF">A6K76_01395</name>
</gene>
<evidence type="ECO:0000259" key="2">
    <source>
        <dbReference type="PROSITE" id="PS50887"/>
    </source>
</evidence>
<dbReference type="PROSITE" id="PS50887">
    <property type="entry name" value="GGDEF"/>
    <property type="match status" value="1"/>
</dbReference>
<protein>
    <recommendedName>
        <fullName evidence="5">Diguanylate cyclase</fullName>
    </recommendedName>
</protein>
<dbReference type="SUPFAM" id="SSF55785">
    <property type="entry name" value="PYP-like sensor domain (PAS domain)"/>
    <property type="match status" value="1"/>
</dbReference>
<dbReference type="InterPro" id="IPR052155">
    <property type="entry name" value="Biofilm_reg_signaling"/>
</dbReference>
<dbReference type="PROSITE" id="PS50113">
    <property type="entry name" value="PAC"/>
    <property type="match status" value="1"/>
</dbReference>
<accession>A0A1C0YUD5</accession>
<dbReference type="InterPro" id="IPR029787">
    <property type="entry name" value="Nucleotide_cyclase"/>
</dbReference>
<dbReference type="SUPFAM" id="SSF55073">
    <property type="entry name" value="Nucleotide cyclase"/>
    <property type="match status" value="1"/>
</dbReference>
<sequence length="300" mass="34493">MGNTNANFLQHEPHFHIIAEKIKEAIIIVNEHREHLYISPALYTTFGYDVEQVKRARGFSNIYEEDAVVFSKWFEATMASGQSSQVEVRCLHAQKGWVWTQFHGTPVYDDNQQFLHIVFVVRDISVEKELEEQLSLYAYVDRLSALPNRTALTQDLDVLLARKEDEREPYAVLMLNIDDFKRVNEKFGYTFGDDVIRYVGDVLQSFVTADVKAYRLAGDEFVIKVAKANAPTVRDLLQRITEKLEQPVTLGDITLTIPASMGGIISQHYDYTVTQLLLEVDEMVHKVKLSSTHEYQIEMI</sequence>
<evidence type="ECO:0008006" key="5">
    <source>
        <dbReference type="Google" id="ProtNLM"/>
    </source>
</evidence>
<organism evidence="3 4">
    <name type="scientific">Caryophanon latum</name>
    <dbReference type="NCBI Taxonomy" id="33977"/>
    <lineage>
        <taxon>Bacteria</taxon>
        <taxon>Bacillati</taxon>
        <taxon>Bacillota</taxon>
        <taxon>Bacilli</taxon>
        <taxon>Bacillales</taxon>
        <taxon>Caryophanaceae</taxon>
        <taxon>Caryophanon</taxon>
    </lineage>
</organism>
<evidence type="ECO:0000313" key="4">
    <source>
        <dbReference type="Proteomes" id="UP000093482"/>
    </source>
</evidence>
<reference evidence="3 4" key="1">
    <citation type="submission" date="2016-07" db="EMBL/GenBank/DDBJ databases">
        <title>Caryophanon latum genome sequencing.</title>
        <authorList>
            <person name="Verma A."/>
            <person name="Pal Y."/>
            <person name="Krishnamurthi S."/>
        </authorList>
    </citation>
    <scope>NUCLEOTIDE SEQUENCE [LARGE SCALE GENOMIC DNA]</scope>
    <source>
        <strain evidence="3 4">DSM 14151</strain>
    </source>
</reference>
<evidence type="ECO:0000313" key="3">
    <source>
        <dbReference type="EMBL" id="OCS90734.1"/>
    </source>
</evidence>
<dbReference type="InterPro" id="IPR000014">
    <property type="entry name" value="PAS"/>
</dbReference>
<dbReference type="Gene3D" id="3.30.70.270">
    <property type="match status" value="1"/>
</dbReference>
<dbReference type="CDD" id="cd00130">
    <property type="entry name" value="PAS"/>
    <property type="match status" value="1"/>
</dbReference>
<feature type="domain" description="PAC" evidence="1">
    <location>
        <begin position="84"/>
        <end position="136"/>
    </location>
</feature>
<comment type="caution">
    <text evidence="3">The sequence shown here is derived from an EMBL/GenBank/DDBJ whole genome shotgun (WGS) entry which is preliminary data.</text>
</comment>
<dbReference type="NCBIfam" id="TIGR00229">
    <property type="entry name" value="sensory_box"/>
    <property type="match status" value="1"/>
</dbReference>
<dbReference type="Proteomes" id="UP000093482">
    <property type="component" value="Unassembled WGS sequence"/>
</dbReference>
<dbReference type="AlphaFoldDB" id="A0A1C0YUD5"/>
<dbReference type="PANTHER" id="PTHR44757:SF2">
    <property type="entry name" value="BIOFILM ARCHITECTURE MAINTENANCE PROTEIN MBAA"/>
    <property type="match status" value="1"/>
</dbReference>
<dbReference type="Pfam" id="PF00990">
    <property type="entry name" value="GGDEF"/>
    <property type="match status" value="1"/>
</dbReference>
<dbReference type="OrthoDB" id="2624050at2"/>
<dbReference type="SMART" id="SM00086">
    <property type="entry name" value="PAC"/>
    <property type="match status" value="1"/>
</dbReference>